<evidence type="ECO:0000259" key="5">
    <source>
        <dbReference type="Pfam" id="PF13296"/>
    </source>
</evidence>
<feature type="domain" description="Putative type VI secretion system Rhs element associated Vgr" evidence="5">
    <location>
        <begin position="594"/>
        <end position="694"/>
    </location>
</feature>
<dbReference type="InterPro" id="IPR018769">
    <property type="entry name" value="VgrG2_DUF2345"/>
</dbReference>
<dbReference type="InterPro" id="IPR028244">
    <property type="entry name" value="T6SS_Rhs_Vgr_dom"/>
</dbReference>
<reference evidence="6" key="1">
    <citation type="journal article" date="2014" name="Int. J. Syst. Evol. Microbiol.">
        <title>Complete genome sequence of Corynebacterium casei LMG S-19264T (=DSM 44701T), isolated from a smear-ripened cheese.</title>
        <authorList>
            <consortium name="US DOE Joint Genome Institute (JGI-PGF)"/>
            <person name="Walter F."/>
            <person name="Albersmeier A."/>
            <person name="Kalinowski J."/>
            <person name="Ruckert C."/>
        </authorList>
    </citation>
    <scope>NUCLEOTIDE SEQUENCE</scope>
    <source>
        <strain evidence="6">KCTC 23077</strain>
    </source>
</reference>
<dbReference type="Pfam" id="PF04717">
    <property type="entry name" value="Phage_base_V"/>
    <property type="match status" value="1"/>
</dbReference>
<dbReference type="Pfam" id="PF13296">
    <property type="entry name" value="T6SS_Vgr"/>
    <property type="match status" value="1"/>
</dbReference>
<dbReference type="Gene3D" id="2.40.50.230">
    <property type="entry name" value="Gp5 N-terminal domain"/>
    <property type="match status" value="1"/>
</dbReference>
<evidence type="ECO:0000259" key="3">
    <source>
        <dbReference type="Pfam" id="PF04717"/>
    </source>
</evidence>
<dbReference type="Gene3D" id="3.55.50.10">
    <property type="entry name" value="Baseplate protein-like domains"/>
    <property type="match status" value="1"/>
</dbReference>
<sequence>MDALATLFGPMVGAPRQDDRLLRLHTPLGPDVLVAETLDGVESLDASGYRLALTALSVDAHLDLAELLGQPVLLELLTAESMSARRPFHGHVTAFERLGSNGGLARYRLTVDPWLCFLRQRLDSYVFQDMSVVEIVESVFADYADQGRLVPAWRWDLKDPAVYRKRSLTTQYEETDFAFIERLLAEEGIHCHFEHSGDATGETLGAHTLVLADHNDAFADIGPIRFHRADVTEREDSIQHWRSTRRWQTTRLARASWDYRSLDLRPAAAEGAQHGDVITEDVDIAGPYAWPDRETGERYARQHLEALQVASATIDGEGRWRRLRPGARFELTQHDHYRDSAEATFHCLRVHHRARNNLGARILDEVERALGRADLASPPLPVPLSGLSPIHRDAGGAVDRELADGDADAGFYLNRFDALPAAVPYRPRTVDGDGLRLHPKPRVHGTQTAIVVTDGAPLHTDRDHRIKVQFPWQRGADASHRLDHPGGENNAPGSGAAWTWVRVAGPWAGDNWGSVLLPRAGQEVLVAFLEGDIDRPVVIGALYNGRGQDDAAHNRIAGGSAGATGNAPAWFDGNGHWSVFTGFKTQQLAASGHGSGGYQQLRLDDTPGQGRVQAGTTQHDSTLTLGHLKGGQDNVRGRERGFGAELATHAGGAVRAGAGLLLTTEQGRSQLAATDAELQLARTEQQLQSLAESARNQAAGLPDEAAELPAGVALKTSLDTIAVTQSGSAPGNGIGGGAGEVPGWSAPILVASGAAGLTVATPADQVWVSGTQTVLGADTDFIWTSQGETVINVAGGIGLYTHGAKPPAGKPNAETGIALHAAQGNLSVRAHADLARAAALTSVTIASTRADVSIAAPSKHLLATAAGAYLKLEGGNIELGAPGAIKFKASKKELTAAKSSHSKAPALPRSDWSRLNSLRFALEGSDELAEAMGWVGKPFKVLDEQGDVLAGGVVGKDGRLPRVTSNRAESICLVVGEPGWNLIEVQGGGQEQSSETPQESELDEIDPNDPYAAQLADNDDALPTDLVRTLIEADNT</sequence>
<dbReference type="InterPro" id="IPR037026">
    <property type="entry name" value="Vgr_OB-fold_dom_sf"/>
</dbReference>
<dbReference type="Pfam" id="PF05954">
    <property type="entry name" value="Phage_GPD"/>
    <property type="match status" value="1"/>
</dbReference>
<keyword evidence="7" id="KW-1185">Reference proteome</keyword>
<evidence type="ECO:0000259" key="4">
    <source>
        <dbReference type="Pfam" id="PF10106"/>
    </source>
</evidence>
<organism evidence="6 7">
    <name type="scientific">Cognatilysobacter bugurensis</name>
    <dbReference type="NCBI Taxonomy" id="543356"/>
    <lineage>
        <taxon>Bacteria</taxon>
        <taxon>Pseudomonadati</taxon>
        <taxon>Pseudomonadota</taxon>
        <taxon>Gammaproteobacteria</taxon>
        <taxon>Lysobacterales</taxon>
        <taxon>Lysobacteraceae</taxon>
        <taxon>Cognatilysobacter</taxon>
    </lineage>
</organism>
<feature type="region of interest" description="Disordered" evidence="2">
    <location>
        <begin position="986"/>
        <end position="1020"/>
    </location>
</feature>
<evidence type="ECO:0000313" key="6">
    <source>
        <dbReference type="EMBL" id="GHA82205.1"/>
    </source>
</evidence>
<reference evidence="6" key="2">
    <citation type="submission" date="2020-09" db="EMBL/GenBank/DDBJ databases">
        <authorList>
            <person name="Sun Q."/>
            <person name="Kim S."/>
        </authorList>
    </citation>
    <scope>NUCLEOTIDE SEQUENCE</scope>
    <source>
        <strain evidence="6">KCTC 23077</strain>
    </source>
</reference>
<proteinExistence type="inferred from homology"/>
<dbReference type="InterPro" id="IPR017847">
    <property type="entry name" value="T6SS_RhsGE_Vgr_subset"/>
</dbReference>
<dbReference type="SUPFAM" id="SSF69279">
    <property type="entry name" value="Phage tail proteins"/>
    <property type="match status" value="2"/>
</dbReference>
<evidence type="ECO:0000313" key="7">
    <source>
        <dbReference type="Proteomes" id="UP000646426"/>
    </source>
</evidence>
<dbReference type="Gene3D" id="2.30.110.50">
    <property type="match status" value="1"/>
</dbReference>
<evidence type="ECO:0000256" key="2">
    <source>
        <dbReference type="SAM" id="MobiDB-lite"/>
    </source>
</evidence>
<dbReference type="Gene3D" id="4.10.220.110">
    <property type="match status" value="1"/>
</dbReference>
<dbReference type="NCBIfam" id="TIGR03361">
    <property type="entry name" value="VI_Rhs_Vgr"/>
    <property type="match status" value="1"/>
</dbReference>
<feature type="domain" description="DUF2345" evidence="4">
    <location>
        <begin position="737"/>
        <end position="896"/>
    </location>
</feature>
<feature type="compositionally biased region" description="Acidic residues" evidence="2">
    <location>
        <begin position="998"/>
        <end position="1007"/>
    </location>
</feature>
<evidence type="ECO:0008006" key="8">
    <source>
        <dbReference type="Google" id="ProtNLM"/>
    </source>
</evidence>
<dbReference type="AlphaFoldDB" id="A0A918T1A6"/>
<feature type="domain" description="Gp5/Type VI secretion system Vgr protein OB-fold" evidence="3">
    <location>
        <begin position="499"/>
        <end position="543"/>
    </location>
</feature>
<dbReference type="InterPro" id="IPR006533">
    <property type="entry name" value="T6SS_Vgr_RhsGE"/>
</dbReference>
<dbReference type="SUPFAM" id="SSF69255">
    <property type="entry name" value="gp5 N-terminal domain-like"/>
    <property type="match status" value="1"/>
</dbReference>
<comment type="caution">
    <text evidence="6">The sequence shown here is derived from an EMBL/GenBank/DDBJ whole genome shotgun (WGS) entry which is preliminary data.</text>
</comment>
<dbReference type="Proteomes" id="UP000646426">
    <property type="component" value="Unassembled WGS sequence"/>
</dbReference>
<accession>A0A918T1A6</accession>
<protein>
    <recommendedName>
        <fullName evidence="8">Type VI secretion system tip protein VgrG</fullName>
    </recommendedName>
</protein>
<dbReference type="InterPro" id="IPR006531">
    <property type="entry name" value="Gp5/Vgr_OB"/>
</dbReference>
<dbReference type="EMBL" id="BMYD01000003">
    <property type="protein sequence ID" value="GHA82205.1"/>
    <property type="molecule type" value="Genomic_DNA"/>
</dbReference>
<evidence type="ECO:0000256" key="1">
    <source>
        <dbReference type="ARBA" id="ARBA00005558"/>
    </source>
</evidence>
<name>A0A918T1A6_9GAMM</name>
<dbReference type="NCBIfam" id="TIGR01646">
    <property type="entry name" value="vgr_GE"/>
    <property type="match status" value="1"/>
</dbReference>
<dbReference type="Pfam" id="PF10106">
    <property type="entry name" value="DUF2345"/>
    <property type="match status" value="1"/>
</dbReference>
<comment type="similarity">
    <text evidence="1">Belongs to the VgrG protein family.</text>
</comment>
<dbReference type="RefSeq" id="WP_189456098.1">
    <property type="nucleotide sequence ID" value="NZ_BMYD01000003.1"/>
</dbReference>
<gene>
    <name evidence="6" type="ORF">GCM10007067_20180</name>
</gene>